<keyword evidence="4" id="KW-0687">Ribonucleoprotein</keyword>
<evidence type="ECO:0000256" key="2">
    <source>
        <dbReference type="ARBA" id="ARBA00022980"/>
    </source>
</evidence>
<dbReference type="PANTHER" id="PTHR13274:SF2">
    <property type="entry name" value="SMALL RIBOSOMAL SUBUNIT PROTEIN MS25"/>
    <property type="match status" value="1"/>
</dbReference>
<feature type="compositionally biased region" description="Pro residues" evidence="5">
    <location>
        <begin position="134"/>
        <end position="143"/>
    </location>
</feature>
<dbReference type="SUPFAM" id="SSF52833">
    <property type="entry name" value="Thioredoxin-like"/>
    <property type="match status" value="1"/>
</dbReference>
<evidence type="ECO:0000313" key="7">
    <source>
        <dbReference type="EMBL" id="RDX51573.1"/>
    </source>
</evidence>
<accession>A0A371DGD5</accession>
<evidence type="ECO:0000256" key="5">
    <source>
        <dbReference type="SAM" id="MobiDB-lite"/>
    </source>
</evidence>
<feature type="region of interest" description="Disordered" evidence="5">
    <location>
        <begin position="125"/>
        <end position="153"/>
    </location>
</feature>
<dbReference type="OrthoDB" id="1696305at2759"/>
<evidence type="ECO:0000313" key="8">
    <source>
        <dbReference type="Proteomes" id="UP000256964"/>
    </source>
</evidence>
<dbReference type="InterPro" id="IPR007741">
    <property type="entry name" value="Ribosomal_mL43/mS25/NADH_DH"/>
</dbReference>
<evidence type="ECO:0000256" key="3">
    <source>
        <dbReference type="ARBA" id="ARBA00023128"/>
    </source>
</evidence>
<dbReference type="AlphaFoldDB" id="A0A371DGD5"/>
<evidence type="ECO:0000259" key="6">
    <source>
        <dbReference type="Pfam" id="PF05047"/>
    </source>
</evidence>
<dbReference type="Gene3D" id="3.40.30.10">
    <property type="entry name" value="Glutaredoxin"/>
    <property type="match status" value="1"/>
</dbReference>
<dbReference type="InterPro" id="IPR040049">
    <property type="entry name" value="Ribosomal_mS25/mL61"/>
</dbReference>
<dbReference type="GO" id="GO:1990904">
    <property type="term" value="C:ribonucleoprotein complex"/>
    <property type="evidence" value="ECO:0007669"/>
    <property type="project" value="UniProtKB-KW"/>
</dbReference>
<gene>
    <name evidence="7" type="ORF">OH76DRAFT_1346789</name>
</gene>
<dbReference type="GO" id="GO:0005840">
    <property type="term" value="C:ribosome"/>
    <property type="evidence" value="ECO:0007669"/>
    <property type="project" value="UniProtKB-KW"/>
</dbReference>
<keyword evidence="3" id="KW-0496">Mitochondrion</keyword>
<protein>
    <recommendedName>
        <fullName evidence="6">Ribosomal protein/NADH dehydrogenase domain-containing protein</fullName>
    </recommendedName>
</protein>
<name>A0A371DGD5_9APHY</name>
<dbReference type="STRING" id="139420.A0A371DGD5"/>
<feature type="domain" description="Ribosomal protein/NADH dehydrogenase" evidence="6">
    <location>
        <begin position="48"/>
        <end position="102"/>
    </location>
</feature>
<keyword evidence="8" id="KW-1185">Reference proteome</keyword>
<evidence type="ECO:0000256" key="4">
    <source>
        <dbReference type="ARBA" id="ARBA00023274"/>
    </source>
</evidence>
<dbReference type="GO" id="GO:0003735">
    <property type="term" value="F:structural constituent of ribosome"/>
    <property type="evidence" value="ECO:0007669"/>
    <property type="project" value="InterPro"/>
</dbReference>
<dbReference type="EMBL" id="KZ857394">
    <property type="protein sequence ID" value="RDX51573.1"/>
    <property type="molecule type" value="Genomic_DNA"/>
</dbReference>
<dbReference type="Pfam" id="PF05047">
    <property type="entry name" value="L51_S25_CI-B8"/>
    <property type="match status" value="1"/>
</dbReference>
<proteinExistence type="predicted"/>
<organism evidence="7 8">
    <name type="scientific">Lentinus brumalis</name>
    <dbReference type="NCBI Taxonomy" id="2498619"/>
    <lineage>
        <taxon>Eukaryota</taxon>
        <taxon>Fungi</taxon>
        <taxon>Dikarya</taxon>
        <taxon>Basidiomycota</taxon>
        <taxon>Agaricomycotina</taxon>
        <taxon>Agaricomycetes</taxon>
        <taxon>Polyporales</taxon>
        <taxon>Polyporaceae</taxon>
        <taxon>Lentinus</taxon>
    </lineage>
</organism>
<evidence type="ECO:0000256" key="1">
    <source>
        <dbReference type="ARBA" id="ARBA00004173"/>
    </source>
</evidence>
<dbReference type="Proteomes" id="UP000256964">
    <property type="component" value="Unassembled WGS sequence"/>
</dbReference>
<sequence>MPRKPKTIPGPSRLSRILARLNQEPRPVLPNLKSLRLTFAYRNDHFGARHFAKEDLPRIRYANPAIDIYVNKPLKTKEEKWKPEMVVELKNGTTHTLDMEGKWSSAIFHELMDLSAGPWWQRWKNEQAAAGLPTTPPSPPPPQKKTGAAAVLP</sequence>
<dbReference type="GO" id="GO:0005739">
    <property type="term" value="C:mitochondrion"/>
    <property type="evidence" value="ECO:0007669"/>
    <property type="project" value="UniProtKB-SubCell"/>
</dbReference>
<comment type="subcellular location">
    <subcellularLocation>
        <location evidence="1">Mitochondrion</location>
    </subcellularLocation>
</comment>
<keyword evidence="2" id="KW-0689">Ribosomal protein</keyword>
<dbReference type="InterPro" id="IPR036249">
    <property type="entry name" value="Thioredoxin-like_sf"/>
</dbReference>
<dbReference type="PANTHER" id="PTHR13274">
    <property type="entry name" value="MITOCHONDRIAL RIBOSOMAL PROTEIN S25"/>
    <property type="match status" value="1"/>
</dbReference>
<reference evidence="7 8" key="1">
    <citation type="journal article" date="2018" name="Biotechnol. Biofuels">
        <title>Integrative visual omics of the white-rot fungus Polyporus brumalis exposes the biotechnological potential of its oxidative enzymes for delignifying raw plant biomass.</title>
        <authorList>
            <person name="Miyauchi S."/>
            <person name="Rancon A."/>
            <person name="Drula E."/>
            <person name="Hage H."/>
            <person name="Chaduli D."/>
            <person name="Favel A."/>
            <person name="Grisel S."/>
            <person name="Henrissat B."/>
            <person name="Herpoel-Gimbert I."/>
            <person name="Ruiz-Duenas F.J."/>
            <person name="Chevret D."/>
            <person name="Hainaut M."/>
            <person name="Lin J."/>
            <person name="Wang M."/>
            <person name="Pangilinan J."/>
            <person name="Lipzen A."/>
            <person name="Lesage-Meessen L."/>
            <person name="Navarro D."/>
            <person name="Riley R."/>
            <person name="Grigoriev I.V."/>
            <person name="Zhou S."/>
            <person name="Raouche S."/>
            <person name="Rosso M.N."/>
        </authorList>
    </citation>
    <scope>NUCLEOTIDE SEQUENCE [LARGE SCALE GENOMIC DNA]</scope>
    <source>
        <strain evidence="7 8">BRFM 1820</strain>
    </source>
</reference>